<dbReference type="AlphaFoldDB" id="A0A6I4UFG5"/>
<reference evidence="1 4" key="2">
    <citation type="submission" date="2020-08" db="EMBL/GenBank/DDBJ databases">
        <title>Genomic Encyclopedia of Type Strains, Phase IV (KMG-IV): sequencing the most valuable type-strain genomes for metagenomic binning, comparative biology and taxonomic classification.</title>
        <authorList>
            <person name="Goeker M."/>
        </authorList>
    </citation>
    <scope>NUCLEOTIDE SEQUENCE [LARGE SCALE GENOMIC DNA]</scope>
    <source>
        <strain evidence="1 4">DSM 8510</strain>
    </source>
</reference>
<dbReference type="OrthoDB" id="7566148at2"/>
<sequence>MPRRKRETVHVPADVAEATGMIAEYVALERSSALERLAAKDAIDRVKAQCDAALVEIEAEMQPLFEGIKAWWEAGGRTAVAKGRKSAEIANAKIGIRLGMPQVRFARKVKVGDVVVWLRSLRWARAGEFVRVKISLDKEAVIKAVRSEPEVAKQFEGKLTVEQEEEFFIDTGLDEAELRTVSTAKASEN</sequence>
<keyword evidence="4" id="KW-1185">Reference proteome</keyword>
<reference evidence="2 3" key="1">
    <citation type="submission" date="2019-12" db="EMBL/GenBank/DDBJ databases">
        <title>Genomic-based taxomic classification of the family Erythrobacteraceae.</title>
        <authorList>
            <person name="Xu L."/>
        </authorList>
    </citation>
    <scope>NUCLEOTIDE SEQUENCE [LARGE SCALE GENOMIC DNA]</scope>
    <source>
        <strain evidence="2 3">JCM 10282</strain>
    </source>
</reference>
<evidence type="ECO:0000313" key="4">
    <source>
        <dbReference type="Proteomes" id="UP000548685"/>
    </source>
</evidence>
<dbReference type="Proteomes" id="UP000430021">
    <property type="component" value="Unassembled WGS sequence"/>
</dbReference>
<dbReference type="Proteomes" id="UP000548685">
    <property type="component" value="Unassembled WGS sequence"/>
</dbReference>
<dbReference type="SUPFAM" id="SSF161266">
    <property type="entry name" value="Gam-like"/>
    <property type="match status" value="1"/>
</dbReference>
<dbReference type="GO" id="GO:0003690">
    <property type="term" value="F:double-stranded DNA binding"/>
    <property type="evidence" value="ECO:0007669"/>
    <property type="project" value="InterPro"/>
</dbReference>
<proteinExistence type="predicted"/>
<evidence type="ECO:0000313" key="3">
    <source>
        <dbReference type="Proteomes" id="UP000430021"/>
    </source>
</evidence>
<dbReference type="Gene3D" id="1.20.5.170">
    <property type="match status" value="1"/>
</dbReference>
<evidence type="ECO:0000313" key="2">
    <source>
        <dbReference type="EMBL" id="MXP37188.1"/>
    </source>
</evidence>
<dbReference type="RefSeq" id="WP_160759345.1">
    <property type="nucleotide sequence ID" value="NZ_BAAADZ010000002.1"/>
</dbReference>
<dbReference type="GO" id="GO:0042262">
    <property type="term" value="P:DNA protection"/>
    <property type="evidence" value="ECO:0007669"/>
    <property type="project" value="InterPro"/>
</dbReference>
<dbReference type="InterPro" id="IPR009951">
    <property type="entry name" value="Host-nuc_inhib_Gam"/>
</dbReference>
<gene>
    <name evidence="1" type="ORF">FHS52_001130</name>
    <name evidence="2" type="ORF">GRI59_00995</name>
</gene>
<evidence type="ECO:0000313" key="1">
    <source>
        <dbReference type="EMBL" id="MBB3775187.1"/>
    </source>
</evidence>
<dbReference type="Pfam" id="PF07352">
    <property type="entry name" value="Phage_Mu_Gam"/>
    <property type="match status" value="1"/>
</dbReference>
<dbReference type="EMBL" id="WTYB01000001">
    <property type="protein sequence ID" value="MXP37188.1"/>
    <property type="molecule type" value="Genomic_DNA"/>
</dbReference>
<protein>
    <submittedName>
        <fullName evidence="1">Phage host-nuclease inhibitor protein Gam</fullName>
    </submittedName>
</protein>
<name>A0A6I4UFG5_9SPHN</name>
<accession>A0A6I4UFG5</accession>
<organism evidence="2 3">
    <name type="scientific">Erythrobacter ramosus</name>
    <dbReference type="NCBI Taxonomy" id="35811"/>
    <lineage>
        <taxon>Bacteria</taxon>
        <taxon>Pseudomonadati</taxon>
        <taxon>Pseudomonadota</taxon>
        <taxon>Alphaproteobacteria</taxon>
        <taxon>Sphingomonadales</taxon>
        <taxon>Erythrobacteraceae</taxon>
        <taxon>Erythrobacter/Porphyrobacter group</taxon>
        <taxon>Erythrobacter</taxon>
    </lineage>
</organism>
<dbReference type="EMBL" id="JACICE010000001">
    <property type="protein sequence ID" value="MBB3775187.1"/>
    <property type="molecule type" value="Genomic_DNA"/>
</dbReference>
<comment type="caution">
    <text evidence="2">The sequence shown here is derived from an EMBL/GenBank/DDBJ whole genome shotgun (WGS) entry which is preliminary data.</text>
</comment>